<dbReference type="EnsemblMetazoa" id="AMAM004328-RA">
    <property type="protein sequence ID" value="AMAM004328-PA"/>
    <property type="gene ID" value="AMAM004328"/>
</dbReference>
<keyword evidence="3" id="KW-1185">Reference proteome</keyword>
<evidence type="ECO:0000313" key="2">
    <source>
        <dbReference type="EnsemblMetazoa" id="AMAM004328-PA"/>
    </source>
</evidence>
<reference evidence="2" key="2">
    <citation type="submission" date="2020-05" db="UniProtKB">
        <authorList>
            <consortium name="EnsemblMetazoa"/>
        </authorList>
    </citation>
    <scope>IDENTIFICATION</scope>
    <source>
        <strain evidence="2">maculatus3</strain>
    </source>
</reference>
<feature type="compositionally biased region" description="Basic and acidic residues" evidence="1">
    <location>
        <begin position="22"/>
        <end position="35"/>
    </location>
</feature>
<accession>A0A182SD10</accession>
<name>A0A182SD10_9DIPT</name>
<protein>
    <submittedName>
        <fullName evidence="2">Uncharacterized protein</fullName>
    </submittedName>
</protein>
<organism evidence="2 3">
    <name type="scientific">Anopheles maculatus</name>
    <dbReference type="NCBI Taxonomy" id="74869"/>
    <lineage>
        <taxon>Eukaryota</taxon>
        <taxon>Metazoa</taxon>
        <taxon>Ecdysozoa</taxon>
        <taxon>Arthropoda</taxon>
        <taxon>Hexapoda</taxon>
        <taxon>Insecta</taxon>
        <taxon>Pterygota</taxon>
        <taxon>Neoptera</taxon>
        <taxon>Endopterygota</taxon>
        <taxon>Diptera</taxon>
        <taxon>Nematocera</taxon>
        <taxon>Culicoidea</taxon>
        <taxon>Culicidae</taxon>
        <taxon>Anophelinae</taxon>
        <taxon>Anopheles</taxon>
        <taxon>Anopheles maculatus group</taxon>
    </lineage>
</organism>
<sequence>MQGNRANQREKKRNKRPNQARQNEEPIHEQTRRILNDLPITPTMFDGTYPAYEEYTTTQVSESSVSELSFSSESPESDSTVHYRTADPIIELPSTPRKDDAHSRECVECETISPGTIGNALGSGTVLMQRSLENRLAAQLEQMHALMDNEEEQLVVLKQPSIRSMVSQPAFNKEMMRGFMEHSETMFNLVHDTNGTSNTANSVQFVIGIEEEEATDTEAPGCSHRQVRHSVVVPTVTDDNQESEFVGCFSKDNDMVLYKRTMQEALQNEPDDRKSIETLIAHHAECLVEADNVTKPRVHVRQGDDDHLLALLTFSDQSSAVLKTSSAMAEGIDT</sequence>
<dbReference type="VEuPathDB" id="VectorBase:AMAM004328"/>
<dbReference type="Proteomes" id="UP000075901">
    <property type="component" value="Unassembled WGS sequence"/>
</dbReference>
<reference evidence="3" key="1">
    <citation type="submission" date="2013-09" db="EMBL/GenBank/DDBJ databases">
        <title>The Genome Sequence of Anopheles maculatus species B.</title>
        <authorList>
            <consortium name="The Broad Institute Genomics Platform"/>
            <person name="Neafsey D.E."/>
            <person name="Besansky N."/>
            <person name="Howell P."/>
            <person name="Walton C."/>
            <person name="Young S.K."/>
            <person name="Zeng Q."/>
            <person name="Gargeya S."/>
            <person name="Fitzgerald M."/>
            <person name="Haas B."/>
            <person name="Abouelleil A."/>
            <person name="Allen A.W."/>
            <person name="Alvarado L."/>
            <person name="Arachchi H.M."/>
            <person name="Berlin A.M."/>
            <person name="Chapman S.B."/>
            <person name="Gainer-Dewar J."/>
            <person name="Goldberg J."/>
            <person name="Griggs A."/>
            <person name="Gujja S."/>
            <person name="Hansen M."/>
            <person name="Howarth C."/>
            <person name="Imamovic A."/>
            <person name="Ireland A."/>
            <person name="Larimer J."/>
            <person name="McCowan C."/>
            <person name="Murphy C."/>
            <person name="Pearson M."/>
            <person name="Poon T.W."/>
            <person name="Priest M."/>
            <person name="Roberts A."/>
            <person name="Saif S."/>
            <person name="Shea T."/>
            <person name="Sisk P."/>
            <person name="Sykes S."/>
            <person name="Wortman J."/>
            <person name="Nusbaum C."/>
            <person name="Birren B."/>
        </authorList>
    </citation>
    <scope>NUCLEOTIDE SEQUENCE [LARGE SCALE GENOMIC DNA]</scope>
    <source>
        <strain evidence="3">maculatus3</strain>
    </source>
</reference>
<dbReference type="AlphaFoldDB" id="A0A182SD10"/>
<proteinExistence type="predicted"/>
<evidence type="ECO:0000256" key="1">
    <source>
        <dbReference type="SAM" id="MobiDB-lite"/>
    </source>
</evidence>
<evidence type="ECO:0000313" key="3">
    <source>
        <dbReference type="Proteomes" id="UP000075901"/>
    </source>
</evidence>
<feature type="region of interest" description="Disordered" evidence="1">
    <location>
        <begin position="1"/>
        <end position="41"/>
    </location>
</feature>